<evidence type="ECO:0000256" key="4">
    <source>
        <dbReference type="ARBA" id="ARBA00011105"/>
    </source>
</evidence>
<proteinExistence type="inferred from homology"/>
<dbReference type="GO" id="GO:0044220">
    <property type="term" value="C:host cell perinuclear region of cytoplasm"/>
    <property type="evidence" value="ECO:0007669"/>
    <property type="project" value="UniProtKB-SubCell"/>
</dbReference>
<dbReference type="InterPro" id="IPR005159">
    <property type="entry name" value="WCCH"/>
</dbReference>
<keyword evidence="8 10" id="KW-1035">Host cytoplasm</keyword>
<evidence type="ECO:0000256" key="5">
    <source>
        <dbReference type="ARBA" id="ARBA00022463"/>
    </source>
</evidence>
<evidence type="ECO:0000256" key="7">
    <source>
        <dbReference type="ARBA" id="ARBA00022632"/>
    </source>
</evidence>
<feature type="domain" description="WCCH motif" evidence="11">
    <location>
        <begin position="79"/>
        <end position="102"/>
    </location>
</feature>
<evidence type="ECO:0000259" key="11">
    <source>
        <dbReference type="Pfam" id="PF03716"/>
    </source>
</evidence>
<evidence type="ECO:0000256" key="9">
    <source>
        <dbReference type="ARBA" id="ARBA00023280"/>
    </source>
</evidence>
<protein>
    <recommendedName>
        <fullName evidence="10">Protein V2</fullName>
    </recommendedName>
</protein>
<accession>A0A0A1ENN6</accession>
<evidence type="ECO:0000313" key="12">
    <source>
        <dbReference type="EMBL" id="AIY31191.1"/>
    </source>
</evidence>
<dbReference type="Pfam" id="PF03716">
    <property type="entry name" value="WCCH"/>
    <property type="match status" value="1"/>
</dbReference>
<dbReference type="InterPro" id="IPR002511">
    <property type="entry name" value="Gemini_V2"/>
</dbReference>
<keyword evidence="7" id="KW-1090">Inhibition of host innate immune response by virus</keyword>
<comment type="similarity">
    <text evidence="3 10">Belongs to the geminiviridae protein AV2/V2 family.</text>
</comment>
<comment type="subunit">
    <text evidence="4 10">Interacts with host SGS3.</text>
</comment>
<reference evidence="12" key="1">
    <citation type="submission" date="2014-08" db="EMBL/GenBank/DDBJ databases">
        <title>Genetic Diversity and Infectious Clone Construction of Tomato yellow leaf curl virus in Shandong.</title>
        <authorList>
            <person name="Xue D."/>
            <person name="Li J."/>
            <person name="Xu X."/>
        </authorList>
    </citation>
    <scope>NUCLEOTIDE SEQUENCE</scope>
    <source>
        <strain evidence="12">SD-LY</strain>
    </source>
</reference>
<name>A0A0A1ENN6_9GEMI</name>
<comment type="subcellular location">
    <subcellularLocation>
        <location evidence="2 10">Host cytoplasm</location>
        <location evidence="2 10">Host perinuclear region</location>
    </subcellularLocation>
</comment>
<dbReference type="EMBL" id="KM435322">
    <property type="protein sequence ID" value="AIY31191.1"/>
    <property type="molecule type" value="Genomic_DNA"/>
</dbReference>
<evidence type="ECO:0000256" key="8">
    <source>
        <dbReference type="ARBA" id="ARBA00023200"/>
    </source>
</evidence>
<evidence type="ECO:0000256" key="3">
    <source>
        <dbReference type="ARBA" id="ARBA00009397"/>
    </source>
</evidence>
<sequence>MWDPLLNEFPESLHGFRCKLAIKYSQSVQETYQRNTLGHDLFRDLICVVRARDYVEATRRYNHFHARPEGSAKAEVRQPIQQPCCCPHSPRHKQATNMDVQALVPEAQSIQNVSKP</sequence>
<evidence type="ECO:0000256" key="6">
    <source>
        <dbReference type="ARBA" id="ARBA00022581"/>
    </source>
</evidence>
<gene>
    <name evidence="12" type="primary">AV2</name>
</gene>
<evidence type="ECO:0000256" key="10">
    <source>
        <dbReference type="RuleBase" id="RU364051"/>
    </source>
</evidence>
<comment type="function">
    <text evidence="1 10">Through its interaction with host SGS3, acts as a suppressor of RNA-mediated gene silencing, also known as post-transcriptional gene silencing (PTGS), a mechanism of plant viral defense that limits the accumulation of viral RNAs.</text>
</comment>
<evidence type="ECO:0000256" key="1">
    <source>
        <dbReference type="ARBA" id="ARBA00003603"/>
    </source>
</evidence>
<organism evidence="12">
    <name type="scientific">Tomato yellow leaf curl virus</name>
    <dbReference type="NCBI Taxonomy" id="10832"/>
    <lineage>
        <taxon>Viruses</taxon>
        <taxon>Monodnaviria</taxon>
        <taxon>Shotokuvirae</taxon>
        <taxon>Cressdnaviricota</taxon>
        <taxon>Repensiviricetes</taxon>
        <taxon>Geplafuvirales</taxon>
        <taxon>Geminiviridae</taxon>
        <taxon>Begomovirus</taxon>
        <taxon>Begomovirus coheni</taxon>
    </lineage>
</organism>
<dbReference type="Pfam" id="PF01524">
    <property type="entry name" value="Gemini_V2"/>
    <property type="match status" value="1"/>
</dbReference>
<keyword evidence="5 10" id="KW-0941">Suppressor of RNA silencing</keyword>
<keyword evidence="6 10" id="KW-0945">Host-virus interaction</keyword>
<dbReference type="GO" id="GO:0052170">
    <property type="term" value="P:symbiont-mediated suppression of host innate immune response"/>
    <property type="evidence" value="ECO:0007669"/>
    <property type="project" value="UniProtKB-KW"/>
</dbReference>
<keyword evidence="9" id="KW-0899">Viral immunoevasion</keyword>
<dbReference type="GO" id="GO:0060967">
    <property type="term" value="P:negative regulation of gene silencing by regulatory ncRNA"/>
    <property type="evidence" value="ECO:0007669"/>
    <property type="project" value="InterPro"/>
</dbReference>
<evidence type="ECO:0000256" key="2">
    <source>
        <dbReference type="ARBA" id="ARBA00004407"/>
    </source>
</evidence>